<dbReference type="EMBL" id="JAJEPV010000005">
    <property type="protein sequence ID" value="MCC2118551.1"/>
    <property type="molecule type" value="Genomic_DNA"/>
</dbReference>
<evidence type="ECO:0000256" key="1">
    <source>
        <dbReference type="SAM" id="MobiDB-lite"/>
    </source>
</evidence>
<reference evidence="2 3" key="1">
    <citation type="submission" date="2021-10" db="EMBL/GenBank/DDBJ databases">
        <title>Anaerobic single-cell dispensing facilitates the cultivation of human gut bacteria.</title>
        <authorList>
            <person name="Afrizal A."/>
        </authorList>
    </citation>
    <scope>NUCLEOTIDE SEQUENCE [LARGE SCALE GENOMIC DNA]</scope>
    <source>
        <strain evidence="2 3">CLA-AA-H273</strain>
    </source>
</reference>
<proteinExistence type="predicted"/>
<organism evidence="2 3">
    <name type="scientific">Waltera acetigignens</name>
    <dbReference type="NCBI Taxonomy" id="2981769"/>
    <lineage>
        <taxon>Bacteria</taxon>
        <taxon>Bacillati</taxon>
        <taxon>Bacillota</taxon>
        <taxon>Clostridia</taxon>
        <taxon>Lachnospirales</taxon>
        <taxon>Lachnospiraceae</taxon>
        <taxon>Waltera</taxon>
    </lineage>
</organism>
<evidence type="ECO:0000313" key="3">
    <source>
        <dbReference type="Proteomes" id="UP001197795"/>
    </source>
</evidence>
<comment type="caution">
    <text evidence="2">The sequence shown here is derived from an EMBL/GenBank/DDBJ whole genome shotgun (WGS) entry which is preliminary data.</text>
</comment>
<protein>
    <submittedName>
        <fullName evidence="2">Uncharacterized protein</fullName>
    </submittedName>
</protein>
<keyword evidence="3" id="KW-1185">Reference proteome</keyword>
<feature type="compositionally biased region" description="Polar residues" evidence="1">
    <location>
        <begin position="44"/>
        <end position="58"/>
    </location>
</feature>
<dbReference type="Proteomes" id="UP001197795">
    <property type="component" value="Unassembled WGS sequence"/>
</dbReference>
<accession>A0AAE3A181</accession>
<evidence type="ECO:0000313" key="2">
    <source>
        <dbReference type="EMBL" id="MCC2118551.1"/>
    </source>
</evidence>
<dbReference type="AlphaFoldDB" id="A0AAE3A181"/>
<sequence length="58" mass="6253">MKAWSQPEMEELNVRATAYSPKGGLIEDGVYQSDDGKYTIPTYGPSSGNSGEPTVDVQ</sequence>
<feature type="region of interest" description="Disordered" evidence="1">
    <location>
        <begin position="15"/>
        <end position="58"/>
    </location>
</feature>
<dbReference type="RefSeq" id="WP_022312381.1">
    <property type="nucleotide sequence ID" value="NZ_JAJEPV010000005.1"/>
</dbReference>
<gene>
    <name evidence="2" type="ORF">LKD75_02915</name>
</gene>
<name>A0AAE3A181_9FIRM</name>